<dbReference type="RefSeq" id="WP_284256348.1">
    <property type="nucleotide sequence ID" value="NZ_BSOS01000007.1"/>
</dbReference>
<dbReference type="SUPFAM" id="SSF55103">
    <property type="entry name" value="FAD-linked oxidases, C-terminal domain"/>
    <property type="match status" value="1"/>
</dbReference>
<dbReference type="Pfam" id="PF01565">
    <property type="entry name" value="FAD_binding_4"/>
    <property type="match status" value="1"/>
</dbReference>
<evidence type="ECO:0000313" key="6">
    <source>
        <dbReference type="Proteomes" id="UP001156641"/>
    </source>
</evidence>
<dbReference type="Gene3D" id="3.30.70.2190">
    <property type="match status" value="1"/>
</dbReference>
<gene>
    <name evidence="5" type="ORF">GCM10010909_04940</name>
</gene>
<dbReference type="SUPFAM" id="SSF56176">
    <property type="entry name" value="FAD-binding/transporter-associated domain-like"/>
    <property type="match status" value="1"/>
</dbReference>
<dbReference type="InterPro" id="IPR006094">
    <property type="entry name" value="Oxid_FAD_bind_N"/>
</dbReference>
<dbReference type="InterPro" id="IPR051264">
    <property type="entry name" value="FAD-oxidored/transferase_4"/>
</dbReference>
<reference evidence="6" key="1">
    <citation type="journal article" date="2019" name="Int. J. Syst. Evol. Microbiol.">
        <title>The Global Catalogue of Microorganisms (GCM) 10K type strain sequencing project: providing services to taxonomists for standard genome sequencing and annotation.</title>
        <authorList>
            <consortium name="The Broad Institute Genomics Platform"/>
            <consortium name="The Broad Institute Genome Sequencing Center for Infectious Disease"/>
            <person name="Wu L."/>
            <person name="Ma J."/>
        </authorList>
    </citation>
    <scope>NUCLEOTIDE SEQUENCE [LARGE SCALE GENOMIC DNA]</scope>
    <source>
        <strain evidence="6">NBRC 112502</strain>
    </source>
</reference>
<organism evidence="5 6">
    <name type="scientific">Acidocella aquatica</name>
    <dbReference type="NCBI Taxonomy" id="1922313"/>
    <lineage>
        <taxon>Bacteria</taxon>
        <taxon>Pseudomonadati</taxon>
        <taxon>Pseudomonadota</taxon>
        <taxon>Alphaproteobacteria</taxon>
        <taxon>Acetobacterales</taxon>
        <taxon>Acidocellaceae</taxon>
        <taxon>Acidocella</taxon>
    </lineage>
</organism>
<evidence type="ECO:0000256" key="3">
    <source>
        <dbReference type="ARBA" id="ARBA00022827"/>
    </source>
</evidence>
<keyword evidence="6" id="KW-1185">Reference proteome</keyword>
<dbReference type="InterPro" id="IPR036318">
    <property type="entry name" value="FAD-bd_PCMH-like_sf"/>
</dbReference>
<dbReference type="InterPro" id="IPR016169">
    <property type="entry name" value="FAD-bd_PCMH_sub2"/>
</dbReference>
<dbReference type="Pfam" id="PF02913">
    <property type="entry name" value="FAD-oxidase_C"/>
    <property type="match status" value="1"/>
</dbReference>
<feature type="domain" description="FAD-binding PCMH-type" evidence="4">
    <location>
        <begin position="34"/>
        <end position="215"/>
    </location>
</feature>
<dbReference type="Gene3D" id="1.10.45.10">
    <property type="entry name" value="Vanillyl-alcohol Oxidase, Chain A, domain 4"/>
    <property type="match status" value="1"/>
</dbReference>
<dbReference type="InterPro" id="IPR016166">
    <property type="entry name" value="FAD-bd_PCMH"/>
</dbReference>
<dbReference type="InterPro" id="IPR016171">
    <property type="entry name" value="Vanillyl_alc_oxidase_C-sub2"/>
</dbReference>
<dbReference type="EMBL" id="BSOS01000007">
    <property type="protein sequence ID" value="GLR65816.1"/>
    <property type="molecule type" value="Genomic_DNA"/>
</dbReference>
<evidence type="ECO:0000256" key="2">
    <source>
        <dbReference type="ARBA" id="ARBA00022630"/>
    </source>
</evidence>
<evidence type="ECO:0000256" key="1">
    <source>
        <dbReference type="ARBA" id="ARBA00008000"/>
    </source>
</evidence>
<dbReference type="InterPro" id="IPR016164">
    <property type="entry name" value="FAD-linked_Oxase-like_C"/>
</dbReference>
<dbReference type="InterPro" id="IPR004113">
    <property type="entry name" value="FAD-bd_oxidored_4_C"/>
</dbReference>
<dbReference type="PROSITE" id="PS51387">
    <property type="entry name" value="FAD_PCMH"/>
    <property type="match status" value="1"/>
</dbReference>
<protein>
    <submittedName>
        <fullName evidence="5">Oxidoreductase</fullName>
    </submittedName>
</protein>
<sequence>MQLINALRAALGDSAVLTGPEDRAPFERDWRGLAQNPAVAVIFPQTTAQVTEIVKLCADNGVKIVPQGGNTGLVAGGVPAPGGNQIILNLRRLHQIRALDPVGDTITAEAGATLHAVREAAARANKLFPISFGAEGSAQIGGIISTNAGGMQVLSYGSTRAQVLGLEAVLADGRIWNGLGALRKDNTGLDLKQIFIGAEGTLGIITAATLRLYPAPSAQACALAGVADVAAALELFTRLRHQCGPALTLCEFIDGPAMQLGAAHTPGGRLPFGAPAYVLLELSALDAAATPAATLERLLAEALESGLAQNAVIAQSTREAQGFIAMREAVSEGELREGGAVKHDIAVPLAAIPETVAAIETLVATKYPDCRLNIFGHLGDGNLHINIRPPAGQTLASLATRKTAITIDVEALAVARGGSFSAEHGIGQFRLAGMRAHKSAVELDLMRALKAALDPQNLLNPGKLLPVKDLS</sequence>
<comment type="caution">
    <text evidence="5">The sequence shown here is derived from an EMBL/GenBank/DDBJ whole genome shotgun (WGS) entry which is preliminary data.</text>
</comment>
<accession>A0ABQ6A203</accession>
<dbReference type="Gene3D" id="3.30.465.10">
    <property type="match status" value="1"/>
</dbReference>
<dbReference type="Gene3D" id="3.30.70.2740">
    <property type="match status" value="1"/>
</dbReference>
<dbReference type="PANTHER" id="PTHR43716:SF2">
    <property type="entry name" value="BLL6224 PROTEIN"/>
    <property type="match status" value="1"/>
</dbReference>
<name>A0ABQ6A203_9PROT</name>
<keyword evidence="3" id="KW-0274">FAD</keyword>
<dbReference type="Proteomes" id="UP001156641">
    <property type="component" value="Unassembled WGS sequence"/>
</dbReference>
<dbReference type="PANTHER" id="PTHR43716">
    <property type="entry name" value="D-2-HYDROXYGLUTARATE DEHYDROGENASE, MITOCHONDRIAL"/>
    <property type="match status" value="1"/>
</dbReference>
<proteinExistence type="inferred from homology"/>
<dbReference type="InterPro" id="IPR016167">
    <property type="entry name" value="FAD-bd_PCMH_sub1"/>
</dbReference>
<evidence type="ECO:0000313" key="5">
    <source>
        <dbReference type="EMBL" id="GLR65816.1"/>
    </source>
</evidence>
<evidence type="ECO:0000259" key="4">
    <source>
        <dbReference type="PROSITE" id="PS51387"/>
    </source>
</evidence>
<keyword evidence="2" id="KW-0285">Flavoprotein</keyword>
<comment type="similarity">
    <text evidence="1">Belongs to the FAD-binding oxidoreductase/transferase type 4 family.</text>
</comment>
<dbReference type="Gene3D" id="3.30.43.10">
    <property type="entry name" value="Uridine Diphospho-n-acetylenolpyruvylglucosamine Reductase, domain 2"/>
    <property type="match status" value="1"/>
</dbReference>